<accession>A0A401W4F2</accession>
<keyword evidence="4" id="KW-0560">Oxidoreductase</keyword>
<evidence type="ECO:0000256" key="3">
    <source>
        <dbReference type="ARBA" id="ARBA00022827"/>
    </source>
</evidence>
<protein>
    <submittedName>
        <fullName evidence="8">Glucose-methanol-choline oxidoreductase</fullName>
    </submittedName>
</protein>
<keyword evidence="2" id="KW-0285">Flavoprotein</keyword>
<evidence type="ECO:0000259" key="7">
    <source>
        <dbReference type="Pfam" id="PF05199"/>
    </source>
</evidence>
<sequence>MTATPPPDATGRPRGLLRPAGTVLDCDIAVLGSGMGGATLAYALRGTGARVLVVERGDFLPREWQNWSTPDVFTAARYRNAEPWYDAASGRFFSPGVHYYVGGNTKVFGATLPRFREADFGPLEHAEGVSPGWPFPYGVLERHYARAERLYRVHGARAADPTDPWRSGDYPWPAVPHEPAVATLAASLRDQGLTPFALPTGVDLREDGGCLRCGTCDGFPCLVEAKSDADVCALRPALASGNVSLLTRATVTRLVTGPSGRRVTEALAQYEGRELRIRADRFVLACGAVNTAALLLRSDPGPLHTGPVRTTGLANGSGQAGRNYMVHNSTFLMAVAPRHANDVVFQKTLGVNDWYLGNGSRGPLGNIQALGKLRPPSAGGLWPRTPRPLLAAATRRSFDLYLTSEDLPVPGNRVAVGPGDRIEVHWRPVNLPPHRELVRRAVQMMRRAGFPLVRTRRMGIAVNSHQCGTAVAGEDPAASVVDPGCKAHELDNLWVADSSWFPSSAAVNPALTIAANALRIAPGVAGVPEEAYGTHTADGPREAGAARAADAARGGSGDGGTAGP</sequence>
<dbReference type="GO" id="GO:0016614">
    <property type="term" value="F:oxidoreductase activity, acting on CH-OH group of donors"/>
    <property type="evidence" value="ECO:0007669"/>
    <property type="project" value="InterPro"/>
</dbReference>
<evidence type="ECO:0000256" key="2">
    <source>
        <dbReference type="ARBA" id="ARBA00022630"/>
    </source>
</evidence>
<evidence type="ECO:0000259" key="6">
    <source>
        <dbReference type="Pfam" id="PF00732"/>
    </source>
</evidence>
<evidence type="ECO:0000256" key="1">
    <source>
        <dbReference type="ARBA" id="ARBA00010790"/>
    </source>
</evidence>
<evidence type="ECO:0000256" key="5">
    <source>
        <dbReference type="SAM" id="MobiDB-lite"/>
    </source>
</evidence>
<dbReference type="InterPro" id="IPR036188">
    <property type="entry name" value="FAD/NAD-bd_sf"/>
</dbReference>
<organism evidence="8 9">
    <name type="scientific">Streptomyces paromomycinus</name>
    <name type="common">Streptomyces rimosus subsp. paromomycinus</name>
    <dbReference type="NCBI Taxonomy" id="92743"/>
    <lineage>
        <taxon>Bacteria</taxon>
        <taxon>Bacillati</taxon>
        <taxon>Actinomycetota</taxon>
        <taxon>Actinomycetes</taxon>
        <taxon>Kitasatosporales</taxon>
        <taxon>Streptomycetaceae</taxon>
        <taxon>Streptomyces</taxon>
    </lineage>
</organism>
<dbReference type="Pfam" id="PF00732">
    <property type="entry name" value="GMC_oxred_N"/>
    <property type="match status" value="1"/>
</dbReference>
<dbReference type="AlphaFoldDB" id="A0A401W4F2"/>
<dbReference type="Pfam" id="PF13450">
    <property type="entry name" value="NAD_binding_8"/>
    <property type="match status" value="1"/>
</dbReference>
<gene>
    <name evidence="8" type="ORF">GKJPGBOP_03877</name>
</gene>
<evidence type="ECO:0000313" key="8">
    <source>
        <dbReference type="EMBL" id="GCD44186.1"/>
    </source>
</evidence>
<dbReference type="RefSeq" id="WP_218040001.1">
    <property type="nucleotide sequence ID" value="NZ_BHZD01000001.1"/>
</dbReference>
<dbReference type="InterPro" id="IPR007867">
    <property type="entry name" value="GMC_OxRtase_C"/>
</dbReference>
<dbReference type="Pfam" id="PF05199">
    <property type="entry name" value="GMC_oxred_C"/>
    <property type="match status" value="1"/>
</dbReference>
<dbReference type="EMBL" id="BHZD01000001">
    <property type="protein sequence ID" value="GCD44186.1"/>
    <property type="molecule type" value="Genomic_DNA"/>
</dbReference>
<evidence type="ECO:0000313" key="9">
    <source>
        <dbReference type="Proteomes" id="UP000286746"/>
    </source>
</evidence>
<feature type="compositionally biased region" description="Low complexity" evidence="5">
    <location>
        <begin position="542"/>
        <end position="553"/>
    </location>
</feature>
<proteinExistence type="inferred from homology"/>
<dbReference type="Proteomes" id="UP000286746">
    <property type="component" value="Unassembled WGS sequence"/>
</dbReference>
<keyword evidence="9" id="KW-1185">Reference proteome</keyword>
<dbReference type="SUPFAM" id="SSF51905">
    <property type="entry name" value="FAD/NAD(P)-binding domain"/>
    <property type="match status" value="1"/>
</dbReference>
<dbReference type="InterPro" id="IPR000172">
    <property type="entry name" value="GMC_OxRdtase_N"/>
</dbReference>
<comment type="similarity">
    <text evidence="1">Belongs to the GMC oxidoreductase family.</text>
</comment>
<name>A0A401W4F2_STREY</name>
<evidence type="ECO:0000256" key="4">
    <source>
        <dbReference type="ARBA" id="ARBA00023002"/>
    </source>
</evidence>
<feature type="domain" description="Glucose-methanol-choline oxidoreductase C-terminal" evidence="7">
    <location>
        <begin position="462"/>
        <end position="517"/>
    </location>
</feature>
<dbReference type="PANTHER" id="PTHR46056:SF12">
    <property type="entry name" value="LONG-CHAIN-ALCOHOL OXIDASE"/>
    <property type="match status" value="1"/>
</dbReference>
<keyword evidence="3" id="KW-0274">FAD</keyword>
<reference evidence="8 9" key="1">
    <citation type="submission" date="2018-11" db="EMBL/GenBank/DDBJ databases">
        <title>Whole genome sequence of Streptomyces paromomycinus NBRC 15454(T).</title>
        <authorList>
            <person name="Komaki H."/>
            <person name="Tamura T."/>
        </authorList>
    </citation>
    <scope>NUCLEOTIDE SEQUENCE [LARGE SCALE GENOMIC DNA]</scope>
    <source>
        <strain evidence="8 9">NBRC 15454</strain>
    </source>
</reference>
<comment type="caution">
    <text evidence="8">The sequence shown here is derived from an EMBL/GenBank/DDBJ whole genome shotgun (WGS) entry which is preliminary data.</text>
</comment>
<dbReference type="Gene3D" id="3.50.50.60">
    <property type="entry name" value="FAD/NAD(P)-binding domain"/>
    <property type="match status" value="2"/>
</dbReference>
<feature type="region of interest" description="Disordered" evidence="5">
    <location>
        <begin position="531"/>
        <end position="564"/>
    </location>
</feature>
<dbReference type="GO" id="GO:0050660">
    <property type="term" value="F:flavin adenine dinucleotide binding"/>
    <property type="evidence" value="ECO:0007669"/>
    <property type="project" value="InterPro"/>
</dbReference>
<dbReference type="PANTHER" id="PTHR46056">
    <property type="entry name" value="LONG-CHAIN-ALCOHOL OXIDASE"/>
    <property type="match status" value="1"/>
</dbReference>
<feature type="compositionally biased region" description="Gly residues" evidence="5">
    <location>
        <begin position="554"/>
        <end position="564"/>
    </location>
</feature>
<feature type="domain" description="Glucose-methanol-choline oxidoreductase N-terminal" evidence="6">
    <location>
        <begin position="206"/>
        <end position="326"/>
    </location>
</feature>